<evidence type="ECO:0000313" key="3">
    <source>
        <dbReference type="EMBL" id="KNX38651.1"/>
    </source>
</evidence>
<dbReference type="Gene3D" id="3.30.530.20">
    <property type="match status" value="1"/>
</dbReference>
<dbReference type="SUPFAM" id="SSF55961">
    <property type="entry name" value="Bet v1-like"/>
    <property type="match status" value="1"/>
</dbReference>
<dbReference type="STRING" id="1631356.VV01_18290"/>
<dbReference type="EMBL" id="LAIR01000002">
    <property type="protein sequence ID" value="KNX38651.1"/>
    <property type="molecule type" value="Genomic_DNA"/>
</dbReference>
<evidence type="ECO:0000313" key="4">
    <source>
        <dbReference type="Proteomes" id="UP000037397"/>
    </source>
</evidence>
<dbReference type="Proteomes" id="UP000037397">
    <property type="component" value="Unassembled WGS sequence"/>
</dbReference>
<proteinExistence type="inferred from homology"/>
<comment type="caution">
    <text evidence="3">The sequence shown here is derived from an EMBL/GenBank/DDBJ whole genome shotgun (WGS) entry which is preliminary data.</text>
</comment>
<feature type="domain" description="Activator of Hsp90 ATPase homologue 1/2-like C-terminal" evidence="2">
    <location>
        <begin position="28"/>
        <end position="141"/>
    </location>
</feature>
<dbReference type="InterPro" id="IPR023393">
    <property type="entry name" value="START-like_dom_sf"/>
</dbReference>
<evidence type="ECO:0000259" key="2">
    <source>
        <dbReference type="Pfam" id="PF08327"/>
    </source>
</evidence>
<comment type="similarity">
    <text evidence="1">Belongs to the AHA1 family.</text>
</comment>
<dbReference type="CDD" id="cd08899">
    <property type="entry name" value="SRPBCC_CalC_Aha1-like_6"/>
    <property type="match status" value="1"/>
</dbReference>
<accession>A0A0L6CLH2</accession>
<reference evidence="4" key="1">
    <citation type="submission" date="2015-03" db="EMBL/GenBank/DDBJ databases">
        <title>Luteipulveratus halotolerans sp. nov., a novel actinobacterium (Dermacoccaceae) from Sarawak, Malaysia.</title>
        <authorList>
            <person name="Juboi H."/>
            <person name="Basik A."/>
            <person name="Shamsul S.S."/>
            <person name="Arnold P."/>
            <person name="Schmitt E.K."/>
            <person name="Sanglier J.-J."/>
            <person name="Yeo T."/>
        </authorList>
    </citation>
    <scope>NUCLEOTIDE SEQUENCE [LARGE SCALE GENOMIC DNA]</scope>
    <source>
        <strain evidence="4">C296001</strain>
    </source>
</reference>
<protein>
    <recommendedName>
        <fullName evidence="2">Activator of Hsp90 ATPase homologue 1/2-like C-terminal domain-containing protein</fullName>
    </recommendedName>
</protein>
<dbReference type="AlphaFoldDB" id="A0A0L6CLH2"/>
<dbReference type="PATRIC" id="fig|1631356.3.peg.3645"/>
<dbReference type="Pfam" id="PF08327">
    <property type="entry name" value="AHSA1"/>
    <property type="match status" value="1"/>
</dbReference>
<dbReference type="OrthoDB" id="8117292at2"/>
<keyword evidence="4" id="KW-1185">Reference proteome</keyword>
<dbReference type="InterPro" id="IPR013538">
    <property type="entry name" value="ASHA1/2-like_C"/>
</dbReference>
<sequence>MTDTTKTLGTMHTWSGVAGVRLEDTYATDIDDLWDAVTDPERLARWLAHVEGDLQLGGRFDIRFTSGAEGPGRVVVCEPPNRLVLDMAPDDDNDPSVLEATLTAVDGGTRLVVEDRGLPADKLPNYGGGWQVHLEDLRLYLDGRPTHPDWGVRADELKPAYQAMQVQQS</sequence>
<organism evidence="3 4">
    <name type="scientific">Luteipulveratus halotolerans</name>
    <dbReference type="NCBI Taxonomy" id="1631356"/>
    <lineage>
        <taxon>Bacteria</taxon>
        <taxon>Bacillati</taxon>
        <taxon>Actinomycetota</taxon>
        <taxon>Actinomycetes</taxon>
        <taxon>Micrococcales</taxon>
        <taxon>Dermacoccaceae</taxon>
        <taxon>Luteipulveratus</taxon>
    </lineage>
</organism>
<name>A0A0L6CLH2_9MICO</name>
<evidence type="ECO:0000256" key="1">
    <source>
        <dbReference type="ARBA" id="ARBA00006817"/>
    </source>
</evidence>
<dbReference type="RefSeq" id="WP_050671138.1">
    <property type="nucleotide sequence ID" value="NZ_LAIR01000002.1"/>
</dbReference>
<gene>
    <name evidence="3" type="ORF">VV01_18290</name>
</gene>